<accession>A0ABS6ZUK9</accession>
<protein>
    <recommendedName>
        <fullName evidence="3">DUF4402 domain-containing protein</fullName>
    </recommendedName>
</protein>
<gene>
    <name evidence="1" type="ORF">KZX47_01025</name>
</gene>
<evidence type="ECO:0000313" key="1">
    <source>
        <dbReference type="EMBL" id="MBW6393746.1"/>
    </source>
</evidence>
<name>A0ABS6ZUK9_9DEIN</name>
<proteinExistence type="predicted"/>
<organism evidence="1 2">
    <name type="scientific">Thermus brevis</name>
    <dbReference type="NCBI Taxonomy" id="2862456"/>
    <lineage>
        <taxon>Bacteria</taxon>
        <taxon>Thermotogati</taxon>
        <taxon>Deinococcota</taxon>
        <taxon>Deinococci</taxon>
        <taxon>Thermales</taxon>
        <taxon>Thermaceae</taxon>
        <taxon>Thermus</taxon>
    </lineage>
</organism>
<keyword evidence="2" id="KW-1185">Reference proteome</keyword>
<dbReference type="Proteomes" id="UP000724268">
    <property type="component" value="Unassembled WGS sequence"/>
</dbReference>
<reference evidence="1 2" key="1">
    <citation type="submission" date="2021-07" db="EMBL/GenBank/DDBJ databases">
        <title>Thermus aquaticus gen. n. and sp. n., a nonsporulating extreme thermophile.</title>
        <authorList>
            <person name="Hu C.-J."/>
            <person name="Li W.-J."/>
            <person name="Xian W.-D."/>
        </authorList>
    </citation>
    <scope>NUCLEOTIDE SEQUENCE [LARGE SCALE GENOMIC DNA]</scope>
    <source>
        <strain evidence="1 2">SYSU G05001</strain>
    </source>
</reference>
<comment type="caution">
    <text evidence="1">The sequence shown here is derived from an EMBL/GenBank/DDBJ whole genome shotgun (WGS) entry which is preliminary data.</text>
</comment>
<dbReference type="EMBL" id="JAHXRS010000001">
    <property type="protein sequence ID" value="MBW6393746.1"/>
    <property type="molecule type" value="Genomic_DNA"/>
</dbReference>
<evidence type="ECO:0000313" key="2">
    <source>
        <dbReference type="Proteomes" id="UP000724268"/>
    </source>
</evidence>
<dbReference type="RefSeq" id="WP_219758644.1">
    <property type="nucleotide sequence ID" value="NZ_JAHXRS010000001.1"/>
</dbReference>
<evidence type="ECO:0008006" key="3">
    <source>
        <dbReference type="Google" id="ProtNLM"/>
    </source>
</evidence>
<sequence>MMRLLVLAPFLALALAQVPIGVNLPEGTSLSLSAEEVLFDLTQSTYPPPSFPYTYAPTLPQGPLTLRLFTNLEGGFAVEVEATPLLAEGGAEIPPGQVEYRLNGGPWIPLGPKVVLLTGSGPTPGYQSYVLEFRLVLTGREVPGVYRGSLLFTLSRL</sequence>